<dbReference type="GO" id="GO:0016740">
    <property type="term" value="F:transferase activity"/>
    <property type="evidence" value="ECO:0007669"/>
    <property type="project" value="UniProtKB-KW"/>
</dbReference>
<dbReference type="STRING" id="4081.A0A3Q7IHY3"/>
<dbReference type="Gene3D" id="3.30.559.10">
    <property type="entry name" value="Chloramphenicol acetyltransferase-like domain"/>
    <property type="match status" value="2"/>
</dbReference>
<dbReference type="Gramene" id="Solyc10g055730.2.1">
    <property type="protein sequence ID" value="Solyc10g055730.2.1"/>
    <property type="gene ID" value="Solyc10g055730.2"/>
</dbReference>
<accession>A0A3Q7IHY3</accession>
<dbReference type="AlphaFoldDB" id="A0A3Q7IHY3"/>
<protein>
    <submittedName>
        <fullName evidence="2">Uncharacterized protein</fullName>
    </submittedName>
</protein>
<reference evidence="2" key="2">
    <citation type="submission" date="2019-01" db="UniProtKB">
        <authorList>
            <consortium name="EnsemblPlants"/>
        </authorList>
    </citation>
    <scope>IDENTIFICATION</scope>
    <source>
        <strain evidence="2">cv. Heinz 1706</strain>
    </source>
</reference>
<evidence type="ECO:0000313" key="2">
    <source>
        <dbReference type="EnsemblPlants" id="Solyc10g055730.2.1"/>
    </source>
</evidence>
<dbReference type="PANTHER" id="PTHR31896">
    <property type="entry name" value="FAMILY REGULATORY PROTEIN, PUTATIVE (AFU_ORTHOLOGUE AFUA_3G14730)-RELATED"/>
    <property type="match status" value="1"/>
</dbReference>
<dbReference type="PANTHER" id="PTHR31896:SF32">
    <property type="entry name" value="HXXXD-TYPE ACYL-TRANSFERASE FAMILY PROTEIN"/>
    <property type="match status" value="1"/>
</dbReference>
<organism evidence="2">
    <name type="scientific">Solanum lycopersicum</name>
    <name type="common">Tomato</name>
    <name type="synonym">Lycopersicon esculentum</name>
    <dbReference type="NCBI Taxonomy" id="4081"/>
    <lineage>
        <taxon>Eukaryota</taxon>
        <taxon>Viridiplantae</taxon>
        <taxon>Streptophyta</taxon>
        <taxon>Embryophyta</taxon>
        <taxon>Tracheophyta</taxon>
        <taxon>Spermatophyta</taxon>
        <taxon>Magnoliopsida</taxon>
        <taxon>eudicotyledons</taxon>
        <taxon>Gunneridae</taxon>
        <taxon>Pentapetalae</taxon>
        <taxon>asterids</taxon>
        <taxon>lamiids</taxon>
        <taxon>Solanales</taxon>
        <taxon>Solanaceae</taxon>
        <taxon>Solanoideae</taxon>
        <taxon>Solaneae</taxon>
        <taxon>Solanum</taxon>
        <taxon>Solanum subgen. Lycopersicon</taxon>
    </lineage>
</organism>
<dbReference type="EnsemblPlants" id="Solyc10g055730.2.1">
    <property type="protein sequence ID" value="Solyc10g055730.2.1"/>
    <property type="gene ID" value="Solyc10g055730.2"/>
</dbReference>
<keyword evidence="1" id="KW-0808">Transferase</keyword>
<dbReference type="InterPro" id="IPR051283">
    <property type="entry name" value="Sec_Metabolite_Acyltrans"/>
</dbReference>
<name>A0A3Q7IHY3_SOLLC</name>
<dbReference type="Proteomes" id="UP000004994">
    <property type="component" value="Chromosome 10"/>
</dbReference>
<dbReference type="InParanoid" id="A0A3Q7IHY3"/>
<reference evidence="2" key="1">
    <citation type="journal article" date="2012" name="Nature">
        <title>The tomato genome sequence provides insights into fleshy fruit evolution.</title>
        <authorList>
            <consortium name="Tomato Genome Consortium"/>
        </authorList>
    </citation>
    <scope>NUCLEOTIDE SEQUENCE [LARGE SCALE GENOMIC DNA]</scope>
    <source>
        <strain evidence="2">cv. Heinz 1706</strain>
    </source>
</reference>
<dbReference type="Pfam" id="PF02458">
    <property type="entry name" value="Transferase"/>
    <property type="match status" value="2"/>
</dbReference>
<evidence type="ECO:0000313" key="3">
    <source>
        <dbReference type="Proteomes" id="UP000004994"/>
    </source>
</evidence>
<evidence type="ECO:0000256" key="1">
    <source>
        <dbReference type="ARBA" id="ARBA00022679"/>
    </source>
</evidence>
<keyword evidence="3" id="KW-1185">Reference proteome</keyword>
<sequence length="298" mass="33251">MTKLEVVSTCVIKSQKSIEKKIELTPWDPQVLTLDPNQKGLLFRKPNPKELAKSSSEIIVNHLKISLSKTLNCFPLLAGRLVARKNIDDDTLSFFVDCKNEGAEFAHAIALDLNVADILEQTYVPKIENIAQLKAKANSEYGNNIVCISSLQALLAHLWQSVIRCRFSTNAAEITYRSCIYLKDILEMPCILSTSQPPLRRYWSMISWVKKSKMLKKSGVFANSLIASSSPRFNVYNNDFGWGRPVAVRSGAGNKHEGIITIFCGAEEGSMDIQPQTLRAMGQDTKFMAAVTKIHDIV</sequence>
<proteinExistence type="predicted"/>
<dbReference type="InterPro" id="IPR023213">
    <property type="entry name" value="CAT-like_dom_sf"/>
</dbReference>